<proteinExistence type="predicted"/>
<keyword evidence="2" id="KW-0479">Metal-binding</keyword>
<evidence type="ECO:0000256" key="3">
    <source>
        <dbReference type="ARBA" id="ARBA00022842"/>
    </source>
</evidence>
<keyword evidence="6" id="KW-1185">Reference proteome</keyword>
<dbReference type="PANTHER" id="PTHR13794:SF58">
    <property type="entry name" value="MITOCHONDRIAL ENOLASE SUPERFAMILY MEMBER 1"/>
    <property type="match status" value="1"/>
</dbReference>
<dbReference type="CDD" id="cd03316">
    <property type="entry name" value="MR_like"/>
    <property type="match status" value="1"/>
</dbReference>
<evidence type="ECO:0000259" key="4">
    <source>
        <dbReference type="SMART" id="SM00922"/>
    </source>
</evidence>
<dbReference type="EMBL" id="SLXQ01000002">
    <property type="protein sequence ID" value="TCP54962.1"/>
    <property type="molecule type" value="Genomic_DNA"/>
</dbReference>
<keyword evidence="3" id="KW-0460">Magnesium</keyword>
<dbReference type="Pfam" id="PF02746">
    <property type="entry name" value="MR_MLE_N"/>
    <property type="match status" value="1"/>
</dbReference>
<dbReference type="Gene3D" id="3.20.20.120">
    <property type="entry name" value="Enolase-like C-terminal domain"/>
    <property type="match status" value="1"/>
</dbReference>
<dbReference type="AlphaFoldDB" id="A0A4R2QXP2"/>
<dbReference type="InterPro" id="IPR013341">
    <property type="entry name" value="Mandelate_racemase_N_dom"/>
</dbReference>
<evidence type="ECO:0000313" key="5">
    <source>
        <dbReference type="EMBL" id="TCP54962.1"/>
    </source>
</evidence>
<dbReference type="InterPro" id="IPR029017">
    <property type="entry name" value="Enolase-like_N"/>
</dbReference>
<dbReference type="GO" id="GO:0016836">
    <property type="term" value="F:hydro-lyase activity"/>
    <property type="evidence" value="ECO:0007669"/>
    <property type="project" value="TreeGrafter"/>
</dbReference>
<dbReference type="PROSITE" id="PS00909">
    <property type="entry name" value="MR_MLE_2"/>
    <property type="match status" value="1"/>
</dbReference>
<evidence type="ECO:0000256" key="1">
    <source>
        <dbReference type="ARBA" id="ARBA00001946"/>
    </source>
</evidence>
<sequence length="379" mass="41161">MSRVISARLRVLRAPVSSRIAMSFGALRYRSMVLVEVHTDDGLIGRGESWLNYPPWAAQERVATLREGVFPLLLGKDARRITEIHQLLCTELDPLGRQWGAPGPIRQAISAVDMALWDLAGIRNRTAISWLYGGRCRERIPVYASSLGPADVPEQAGECLASGHTAVKVKLGFGRSADERILAEARDVLGAETRLYADANQAWDLADAISAAPLLREFDVAWLEEPLRGNVLTELEELHRRTDLRLATGENIYGLRQFREFAASPAIAILQPDIAKTGGITEAVTICQLAAAYDKKVLPHLYGGALAFAATLQLAALATPVAGIEYDVRENPLRDPLLRNGPVPAGGLIELPDEPGLGVHVDAEAIAAFTELDTELTVD</sequence>
<dbReference type="GO" id="GO:0009063">
    <property type="term" value="P:amino acid catabolic process"/>
    <property type="evidence" value="ECO:0007669"/>
    <property type="project" value="InterPro"/>
</dbReference>
<evidence type="ECO:0000313" key="6">
    <source>
        <dbReference type="Proteomes" id="UP000294911"/>
    </source>
</evidence>
<comment type="cofactor">
    <cofactor evidence="1">
        <name>Mg(2+)</name>
        <dbReference type="ChEBI" id="CHEBI:18420"/>
    </cofactor>
</comment>
<dbReference type="PANTHER" id="PTHR13794">
    <property type="entry name" value="ENOLASE SUPERFAMILY, MANDELATE RACEMASE"/>
    <property type="match status" value="1"/>
</dbReference>
<reference evidence="5 6" key="1">
    <citation type="submission" date="2019-03" db="EMBL/GenBank/DDBJ databases">
        <title>Genomic Encyclopedia of Type Strains, Phase IV (KMG-IV): sequencing the most valuable type-strain genomes for metagenomic binning, comparative biology and taxonomic classification.</title>
        <authorList>
            <person name="Goeker M."/>
        </authorList>
    </citation>
    <scope>NUCLEOTIDE SEQUENCE [LARGE SCALE GENOMIC DNA]</scope>
    <source>
        <strain evidence="5 6">DSM 45765</strain>
    </source>
</reference>
<feature type="domain" description="Mandelate racemase/muconate lactonizing enzyme C-terminal" evidence="4">
    <location>
        <begin position="149"/>
        <end position="245"/>
    </location>
</feature>
<comment type="caution">
    <text evidence="5">The sequence shown here is derived from an EMBL/GenBank/DDBJ whole genome shotgun (WGS) entry which is preliminary data.</text>
</comment>
<dbReference type="SMART" id="SM00922">
    <property type="entry name" value="MR_MLE"/>
    <property type="match status" value="1"/>
</dbReference>
<dbReference type="SUPFAM" id="SSF54826">
    <property type="entry name" value="Enolase N-terminal domain-like"/>
    <property type="match status" value="1"/>
</dbReference>
<protein>
    <submittedName>
        <fullName evidence="5">L-alanine-DL-glutamate epimerase-like enolase superfamily enzyme</fullName>
    </submittedName>
</protein>
<dbReference type="GO" id="GO:0000287">
    <property type="term" value="F:magnesium ion binding"/>
    <property type="evidence" value="ECO:0007669"/>
    <property type="project" value="TreeGrafter"/>
</dbReference>
<dbReference type="Proteomes" id="UP000294911">
    <property type="component" value="Unassembled WGS sequence"/>
</dbReference>
<gene>
    <name evidence="5" type="ORF">EV191_102173</name>
</gene>
<dbReference type="InterPro" id="IPR046945">
    <property type="entry name" value="RHMD-like"/>
</dbReference>
<dbReference type="Pfam" id="PF13378">
    <property type="entry name" value="MR_MLE_C"/>
    <property type="match status" value="1"/>
</dbReference>
<dbReference type="InterPro" id="IPR018110">
    <property type="entry name" value="Mandel_Rmase/mucon_lact_enz_CS"/>
</dbReference>
<dbReference type="InterPro" id="IPR013342">
    <property type="entry name" value="Mandelate_racemase_C"/>
</dbReference>
<organism evidence="5 6">
    <name type="scientific">Tamaricihabitans halophyticus</name>
    <dbReference type="NCBI Taxonomy" id="1262583"/>
    <lineage>
        <taxon>Bacteria</taxon>
        <taxon>Bacillati</taxon>
        <taxon>Actinomycetota</taxon>
        <taxon>Actinomycetes</taxon>
        <taxon>Pseudonocardiales</taxon>
        <taxon>Pseudonocardiaceae</taxon>
        <taxon>Tamaricihabitans</taxon>
    </lineage>
</organism>
<dbReference type="InterPro" id="IPR036849">
    <property type="entry name" value="Enolase-like_C_sf"/>
</dbReference>
<name>A0A4R2QXP2_9PSEU</name>
<dbReference type="GO" id="GO:0016052">
    <property type="term" value="P:carbohydrate catabolic process"/>
    <property type="evidence" value="ECO:0007669"/>
    <property type="project" value="TreeGrafter"/>
</dbReference>
<evidence type="ECO:0000256" key="2">
    <source>
        <dbReference type="ARBA" id="ARBA00022723"/>
    </source>
</evidence>
<dbReference type="Gene3D" id="3.30.390.10">
    <property type="entry name" value="Enolase-like, N-terminal domain"/>
    <property type="match status" value="1"/>
</dbReference>
<dbReference type="SUPFAM" id="SSF51604">
    <property type="entry name" value="Enolase C-terminal domain-like"/>
    <property type="match status" value="1"/>
</dbReference>
<accession>A0A4R2QXP2</accession>
<dbReference type="SFLD" id="SFLDG00179">
    <property type="entry name" value="mandelate_racemase"/>
    <property type="match status" value="1"/>
</dbReference>
<dbReference type="InterPro" id="IPR029065">
    <property type="entry name" value="Enolase_C-like"/>
</dbReference>
<dbReference type="SFLD" id="SFLDS00001">
    <property type="entry name" value="Enolase"/>
    <property type="match status" value="1"/>
</dbReference>